<accession>A0A5E4TS80</accession>
<dbReference type="AlphaFoldDB" id="A0A5E4TS80"/>
<evidence type="ECO:0000313" key="3">
    <source>
        <dbReference type="EMBL" id="VVD90627.1"/>
    </source>
</evidence>
<gene>
    <name evidence="3" type="ORF">PTE30175_01533</name>
</gene>
<keyword evidence="4" id="KW-1185">Reference proteome</keyword>
<proteinExistence type="predicted"/>
<evidence type="ECO:0000256" key="1">
    <source>
        <dbReference type="SAM" id="MobiDB-lite"/>
    </source>
</evidence>
<sequence length="152" mass="16471">MRLHFVQATTLGAGLLAAALAAQAEPMRLSDVRAANGQQLTVEELRQMMPGAKVMSISYNGSTRRWTNDTDGKLNASSDNKGNTGSGGRMNTVAQGVGTWSVNDNGSFCVNIEWRSLTENWCRFMFKVGDKYYGVTSVANNAAVAMEFSFSK</sequence>
<keyword evidence="2" id="KW-0732">Signal</keyword>
<dbReference type="InterPro" id="IPR009337">
    <property type="entry name" value="DUF995"/>
</dbReference>
<feature type="region of interest" description="Disordered" evidence="1">
    <location>
        <begin position="68"/>
        <end position="90"/>
    </location>
</feature>
<feature type="signal peptide" evidence="2">
    <location>
        <begin position="1"/>
        <end position="24"/>
    </location>
</feature>
<dbReference type="EMBL" id="CABPRZ010000005">
    <property type="protein sequence ID" value="VVD90627.1"/>
    <property type="molecule type" value="Genomic_DNA"/>
</dbReference>
<name>A0A5E4TS80_9BURK</name>
<evidence type="ECO:0000313" key="4">
    <source>
        <dbReference type="Proteomes" id="UP000414233"/>
    </source>
</evidence>
<reference evidence="3 4" key="1">
    <citation type="submission" date="2019-08" db="EMBL/GenBank/DDBJ databases">
        <authorList>
            <person name="Peeters C."/>
        </authorList>
    </citation>
    <scope>NUCLEOTIDE SEQUENCE [LARGE SCALE GENOMIC DNA]</scope>
    <source>
        <strain evidence="3 4">LMG 30175</strain>
    </source>
</reference>
<dbReference type="OrthoDB" id="9104688at2"/>
<protein>
    <submittedName>
        <fullName evidence="3">Uncharacterized protein</fullName>
    </submittedName>
</protein>
<evidence type="ECO:0000256" key="2">
    <source>
        <dbReference type="SAM" id="SignalP"/>
    </source>
</evidence>
<organism evidence="3 4">
    <name type="scientific">Pandoraea terrae</name>
    <dbReference type="NCBI Taxonomy" id="1537710"/>
    <lineage>
        <taxon>Bacteria</taxon>
        <taxon>Pseudomonadati</taxon>
        <taxon>Pseudomonadota</taxon>
        <taxon>Betaproteobacteria</taxon>
        <taxon>Burkholderiales</taxon>
        <taxon>Burkholderiaceae</taxon>
        <taxon>Pandoraea</taxon>
    </lineage>
</organism>
<feature type="chain" id="PRO_5023009083" evidence="2">
    <location>
        <begin position="25"/>
        <end position="152"/>
    </location>
</feature>
<dbReference type="Proteomes" id="UP000414233">
    <property type="component" value="Unassembled WGS sequence"/>
</dbReference>
<dbReference type="Pfam" id="PF06191">
    <property type="entry name" value="DUF995"/>
    <property type="match status" value="1"/>
</dbReference>
<dbReference type="RefSeq" id="WP_150696474.1">
    <property type="nucleotide sequence ID" value="NZ_CABPRZ010000005.1"/>
</dbReference>